<evidence type="ECO:0000256" key="1">
    <source>
        <dbReference type="SAM" id="MobiDB-lite"/>
    </source>
</evidence>
<dbReference type="EMBL" id="LBWR01000003">
    <property type="protein sequence ID" value="KKR12104.1"/>
    <property type="molecule type" value="Genomic_DNA"/>
</dbReference>
<proteinExistence type="predicted"/>
<feature type="compositionally biased region" description="Basic and acidic residues" evidence="1">
    <location>
        <begin position="1"/>
        <end position="11"/>
    </location>
</feature>
<accession>A0A0G0N7J2</accession>
<comment type="caution">
    <text evidence="2">The sequence shown here is derived from an EMBL/GenBank/DDBJ whole genome shotgun (WGS) entry which is preliminary data.</text>
</comment>
<organism evidence="2 3">
    <name type="scientific">Candidatus Wolfebacteria bacterium GW2011_GWC2_39_22</name>
    <dbReference type="NCBI Taxonomy" id="1619013"/>
    <lineage>
        <taxon>Bacteria</taxon>
        <taxon>Candidatus Wolfeibacteriota</taxon>
    </lineage>
</organism>
<evidence type="ECO:0000313" key="3">
    <source>
        <dbReference type="Proteomes" id="UP000034665"/>
    </source>
</evidence>
<sequence>MNESFESKDRPMMNAFEPWHAVQNRPGEETVINQEGNDMKTLRSSMVNLESRIKELEEEGWEVFKRGSDFVVLQRTHKDN</sequence>
<reference evidence="2 3" key="1">
    <citation type="journal article" date="2015" name="Nature">
        <title>rRNA introns, odd ribosomes, and small enigmatic genomes across a large radiation of phyla.</title>
        <authorList>
            <person name="Brown C.T."/>
            <person name="Hug L.A."/>
            <person name="Thomas B.C."/>
            <person name="Sharon I."/>
            <person name="Castelle C.J."/>
            <person name="Singh A."/>
            <person name="Wilkins M.J."/>
            <person name="Williams K.H."/>
            <person name="Banfield J.F."/>
        </authorList>
    </citation>
    <scope>NUCLEOTIDE SEQUENCE [LARGE SCALE GENOMIC DNA]</scope>
</reference>
<gene>
    <name evidence="2" type="ORF">UT41_C0003G0031</name>
</gene>
<dbReference type="AlphaFoldDB" id="A0A0G0N7J2"/>
<dbReference type="Proteomes" id="UP000034665">
    <property type="component" value="Unassembled WGS sequence"/>
</dbReference>
<dbReference type="STRING" id="1619013.UT41_C0003G0031"/>
<name>A0A0G0N7J2_9BACT</name>
<feature type="region of interest" description="Disordered" evidence="1">
    <location>
        <begin position="1"/>
        <end position="21"/>
    </location>
</feature>
<evidence type="ECO:0000313" key="2">
    <source>
        <dbReference type="EMBL" id="KKR12104.1"/>
    </source>
</evidence>
<protein>
    <submittedName>
        <fullName evidence="2">Uncharacterized protein</fullName>
    </submittedName>
</protein>